<proteinExistence type="predicted"/>
<organism evidence="1 2">
    <name type="scientific">Ambispora gerdemannii</name>
    <dbReference type="NCBI Taxonomy" id="144530"/>
    <lineage>
        <taxon>Eukaryota</taxon>
        <taxon>Fungi</taxon>
        <taxon>Fungi incertae sedis</taxon>
        <taxon>Mucoromycota</taxon>
        <taxon>Glomeromycotina</taxon>
        <taxon>Glomeromycetes</taxon>
        <taxon>Archaeosporales</taxon>
        <taxon>Ambisporaceae</taxon>
        <taxon>Ambispora</taxon>
    </lineage>
</organism>
<name>A0A9N8Z3Q9_9GLOM</name>
<dbReference type="Proteomes" id="UP000789831">
    <property type="component" value="Unassembled WGS sequence"/>
</dbReference>
<accession>A0A9N8Z3Q9</accession>
<evidence type="ECO:0000313" key="1">
    <source>
        <dbReference type="EMBL" id="CAG8463748.1"/>
    </source>
</evidence>
<comment type="caution">
    <text evidence="1">The sequence shown here is derived from an EMBL/GenBank/DDBJ whole genome shotgun (WGS) entry which is preliminary data.</text>
</comment>
<sequence length="420" mass="47527">MNGKQTPNNDFPEKHGFEKVKSIFDSQRAFQQNLLKCSVPVFDPDFPTKRLRTDSDSPLCNEASSLSDSEFVTSVLMNENSNMSNMFLGLHSLCHVAKECPSLGQRSIFLLFFGRHEFESNLPVFISGSTEVSRKTFSNLLAAKSPLSIDVINFHNHDNTKFLSRDFKQFIANQIQDHEIGAVYFANGRSIDKIVVDCEEDVLRFLEKFDHVGDMASLRRCMDENSINYSTGSNDLIYVQNLFYHFYLCKNDILLQPMSEYEFNAPIERGLFAASFFFMLGRAESSTSTLLYINFAMSRVMLMLKMSLNLIYLRLDGSFEKDVPSYNVGLSSFTVPRNLLTHAPSRPFQSSECGERWHGSASKNLRMTSSQNQGFSNIVVLRYITGSGNRNLVTISCDYGGQISYTLIAGTGKECNEVRL</sequence>
<reference evidence="1" key="1">
    <citation type="submission" date="2021-06" db="EMBL/GenBank/DDBJ databases">
        <authorList>
            <person name="Kallberg Y."/>
            <person name="Tangrot J."/>
            <person name="Rosling A."/>
        </authorList>
    </citation>
    <scope>NUCLEOTIDE SEQUENCE</scope>
    <source>
        <strain evidence="1">MT106</strain>
    </source>
</reference>
<dbReference type="AlphaFoldDB" id="A0A9N8Z3Q9"/>
<evidence type="ECO:0000313" key="2">
    <source>
        <dbReference type="Proteomes" id="UP000789831"/>
    </source>
</evidence>
<gene>
    <name evidence="1" type="ORF">AGERDE_LOCUS2387</name>
</gene>
<keyword evidence="2" id="KW-1185">Reference proteome</keyword>
<dbReference type="EMBL" id="CAJVPL010000197">
    <property type="protein sequence ID" value="CAG8463748.1"/>
    <property type="molecule type" value="Genomic_DNA"/>
</dbReference>
<protein>
    <submittedName>
        <fullName evidence="1">2625_t:CDS:1</fullName>
    </submittedName>
</protein>